<evidence type="ECO:0000256" key="1">
    <source>
        <dbReference type="SAM" id="MobiDB-lite"/>
    </source>
</evidence>
<proteinExistence type="predicted"/>
<dbReference type="EMBL" id="AMZH03008259">
    <property type="protein sequence ID" value="RRT59332.1"/>
    <property type="molecule type" value="Genomic_DNA"/>
</dbReference>
<evidence type="ECO:0000313" key="2">
    <source>
        <dbReference type="EMBL" id="RRT59332.1"/>
    </source>
</evidence>
<name>A0A426Z5T6_ENSVE</name>
<feature type="region of interest" description="Disordered" evidence="1">
    <location>
        <begin position="74"/>
        <end position="112"/>
    </location>
</feature>
<sequence>MAGNSDPPYVCYTEWYRPYWAVRTGPPVDRYVDRPLAGSTFDWGCFRLVITRNRSVAIDFDRLRPLKGGINLAAAREKEDEDEEEGEPRDLTPLSLDDPVPSSPSHVGHRRR</sequence>
<gene>
    <name evidence="2" type="ORF">B296_00037567</name>
</gene>
<evidence type="ECO:0000313" key="3">
    <source>
        <dbReference type="Proteomes" id="UP000287651"/>
    </source>
</evidence>
<protein>
    <submittedName>
        <fullName evidence="2">Uncharacterized protein</fullName>
    </submittedName>
</protein>
<reference evidence="2 3" key="1">
    <citation type="journal article" date="2014" name="Agronomy (Basel)">
        <title>A Draft Genome Sequence for Ensete ventricosum, the Drought-Tolerant Tree Against Hunger.</title>
        <authorList>
            <person name="Harrison J."/>
            <person name="Moore K.A."/>
            <person name="Paszkiewicz K."/>
            <person name="Jones T."/>
            <person name="Grant M."/>
            <person name="Ambacheew D."/>
            <person name="Muzemil S."/>
            <person name="Studholme D.J."/>
        </authorList>
    </citation>
    <scope>NUCLEOTIDE SEQUENCE [LARGE SCALE GENOMIC DNA]</scope>
</reference>
<dbReference type="Proteomes" id="UP000287651">
    <property type="component" value="Unassembled WGS sequence"/>
</dbReference>
<dbReference type="AlphaFoldDB" id="A0A426Z5T6"/>
<organism evidence="2 3">
    <name type="scientific">Ensete ventricosum</name>
    <name type="common">Abyssinian banana</name>
    <name type="synonym">Musa ensete</name>
    <dbReference type="NCBI Taxonomy" id="4639"/>
    <lineage>
        <taxon>Eukaryota</taxon>
        <taxon>Viridiplantae</taxon>
        <taxon>Streptophyta</taxon>
        <taxon>Embryophyta</taxon>
        <taxon>Tracheophyta</taxon>
        <taxon>Spermatophyta</taxon>
        <taxon>Magnoliopsida</taxon>
        <taxon>Liliopsida</taxon>
        <taxon>Zingiberales</taxon>
        <taxon>Musaceae</taxon>
        <taxon>Ensete</taxon>
    </lineage>
</organism>
<accession>A0A426Z5T6</accession>
<feature type="compositionally biased region" description="Low complexity" evidence="1">
    <location>
        <begin position="91"/>
        <end position="105"/>
    </location>
</feature>
<comment type="caution">
    <text evidence="2">The sequence shown here is derived from an EMBL/GenBank/DDBJ whole genome shotgun (WGS) entry which is preliminary data.</text>
</comment>